<evidence type="ECO:0000256" key="5">
    <source>
        <dbReference type="ARBA" id="ARBA00022692"/>
    </source>
</evidence>
<dbReference type="RefSeq" id="WP_236333000.1">
    <property type="nucleotide sequence ID" value="NZ_JAKIJS010000001.1"/>
</dbReference>
<feature type="transmembrane region" description="Helical" evidence="8">
    <location>
        <begin position="64"/>
        <end position="84"/>
    </location>
</feature>
<keyword evidence="2 8" id="KW-0813">Transport</keyword>
<evidence type="ECO:0000256" key="2">
    <source>
        <dbReference type="ARBA" id="ARBA00022448"/>
    </source>
</evidence>
<evidence type="ECO:0000256" key="8">
    <source>
        <dbReference type="RuleBase" id="RU363032"/>
    </source>
</evidence>
<gene>
    <name evidence="10" type="ORF">L2716_06740</name>
</gene>
<dbReference type="CDD" id="cd06261">
    <property type="entry name" value="TM_PBP2"/>
    <property type="match status" value="1"/>
</dbReference>
<keyword evidence="3" id="KW-1003">Cell membrane</keyword>
<evidence type="ECO:0000256" key="6">
    <source>
        <dbReference type="ARBA" id="ARBA00022989"/>
    </source>
</evidence>
<keyword evidence="11" id="KW-1185">Reference proteome</keyword>
<dbReference type="PANTHER" id="PTHR43357:SF4">
    <property type="entry name" value="INNER MEMBRANE ABC TRANSPORTER PERMEASE PROTEIN YDCV"/>
    <property type="match status" value="1"/>
</dbReference>
<feature type="transmembrane region" description="Helical" evidence="8">
    <location>
        <begin position="7"/>
        <end position="30"/>
    </location>
</feature>
<feature type="transmembrane region" description="Helical" evidence="8">
    <location>
        <begin position="191"/>
        <end position="219"/>
    </location>
</feature>
<reference evidence="10 11" key="1">
    <citation type="submission" date="2022-01" db="EMBL/GenBank/DDBJ databases">
        <title>Alkalihalobacillus sp. EGI L200015, a novel bacterium isolated from a salt lake sediment.</title>
        <authorList>
            <person name="Gao L."/>
            <person name="Fang B.-Z."/>
            <person name="Li W.-J."/>
        </authorList>
    </citation>
    <scope>NUCLEOTIDE SEQUENCE [LARGE SCALE GENOMIC DNA]</scope>
    <source>
        <strain evidence="10 11">KCTC 12718</strain>
    </source>
</reference>
<comment type="similarity">
    <text evidence="8">Belongs to the binding-protein-dependent transport system permease family.</text>
</comment>
<dbReference type="PANTHER" id="PTHR43357">
    <property type="entry name" value="INNER MEMBRANE ABC TRANSPORTER PERMEASE PROTEIN YDCV"/>
    <property type="match status" value="1"/>
</dbReference>
<evidence type="ECO:0000259" key="9">
    <source>
        <dbReference type="PROSITE" id="PS50928"/>
    </source>
</evidence>
<comment type="subcellular location">
    <subcellularLocation>
        <location evidence="1">Cell inner membrane</location>
        <topology evidence="1">Multi-pass membrane protein</topology>
    </subcellularLocation>
    <subcellularLocation>
        <location evidence="8">Cell membrane</location>
        <topology evidence="8">Multi-pass membrane protein</topology>
    </subcellularLocation>
</comment>
<dbReference type="InterPro" id="IPR035906">
    <property type="entry name" value="MetI-like_sf"/>
</dbReference>
<feature type="domain" description="ABC transmembrane type-1" evidence="9">
    <location>
        <begin position="62"/>
        <end position="250"/>
    </location>
</feature>
<dbReference type="Pfam" id="PF00528">
    <property type="entry name" value="BPD_transp_1"/>
    <property type="match status" value="1"/>
</dbReference>
<evidence type="ECO:0000256" key="1">
    <source>
        <dbReference type="ARBA" id="ARBA00004429"/>
    </source>
</evidence>
<keyword evidence="6 8" id="KW-1133">Transmembrane helix</keyword>
<dbReference type="Gene3D" id="1.10.3720.10">
    <property type="entry name" value="MetI-like"/>
    <property type="match status" value="1"/>
</dbReference>
<proteinExistence type="inferred from homology"/>
<evidence type="ECO:0000256" key="4">
    <source>
        <dbReference type="ARBA" id="ARBA00022519"/>
    </source>
</evidence>
<sequence length="264" mass="29575">MLRRLLTILILVVSLIVTVGPVLLVLIQSISFQWRWPDLFPNELRLDAWYAVFADPSLTHALKYSMIITASVVMLTIVISLPAARALAFDQFKGKSFIETVLMLPLLIPLLFIVMGIHLSMIRLNLADTLSGVILVHLLPTVPYAIRILRTGYERIGLKWYEQATVLGASRLKQFWTITVPLIMPSIRSAIVLTVVISLSQYALTAIIGGGVVTTLPIIYYPYFSSANQSIMAAFTMLFAFLPILFWFCIELVCKSVTTMIKQP</sequence>
<dbReference type="InterPro" id="IPR000515">
    <property type="entry name" value="MetI-like"/>
</dbReference>
<evidence type="ECO:0000313" key="10">
    <source>
        <dbReference type="EMBL" id="MCF6137422.1"/>
    </source>
</evidence>
<evidence type="ECO:0000256" key="3">
    <source>
        <dbReference type="ARBA" id="ARBA00022475"/>
    </source>
</evidence>
<keyword evidence="7 8" id="KW-0472">Membrane</keyword>
<dbReference type="PROSITE" id="PS50928">
    <property type="entry name" value="ABC_TM1"/>
    <property type="match status" value="1"/>
</dbReference>
<keyword evidence="5 8" id="KW-0812">Transmembrane</keyword>
<dbReference type="EMBL" id="JAKIJS010000001">
    <property type="protein sequence ID" value="MCF6137422.1"/>
    <property type="molecule type" value="Genomic_DNA"/>
</dbReference>
<comment type="caution">
    <text evidence="10">The sequence shown here is derived from an EMBL/GenBank/DDBJ whole genome shotgun (WGS) entry which is preliminary data.</text>
</comment>
<dbReference type="Proteomes" id="UP001649381">
    <property type="component" value="Unassembled WGS sequence"/>
</dbReference>
<dbReference type="SUPFAM" id="SSF161098">
    <property type="entry name" value="MetI-like"/>
    <property type="match status" value="1"/>
</dbReference>
<name>A0ABS9H0V0_9BACL</name>
<feature type="transmembrane region" description="Helical" evidence="8">
    <location>
        <begin position="231"/>
        <end position="254"/>
    </location>
</feature>
<organism evidence="10 11">
    <name type="scientific">Pseudalkalibacillus berkeleyi</name>
    <dbReference type="NCBI Taxonomy" id="1069813"/>
    <lineage>
        <taxon>Bacteria</taxon>
        <taxon>Bacillati</taxon>
        <taxon>Bacillota</taxon>
        <taxon>Bacilli</taxon>
        <taxon>Bacillales</taxon>
        <taxon>Fictibacillaceae</taxon>
        <taxon>Pseudalkalibacillus</taxon>
    </lineage>
</organism>
<evidence type="ECO:0000313" key="11">
    <source>
        <dbReference type="Proteomes" id="UP001649381"/>
    </source>
</evidence>
<feature type="transmembrane region" description="Helical" evidence="8">
    <location>
        <begin position="96"/>
        <end position="117"/>
    </location>
</feature>
<evidence type="ECO:0000256" key="7">
    <source>
        <dbReference type="ARBA" id="ARBA00023136"/>
    </source>
</evidence>
<protein>
    <submittedName>
        <fullName evidence="10">ABC transporter permease subunit</fullName>
    </submittedName>
</protein>
<keyword evidence="4" id="KW-0997">Cell inner membrane</keyword>
<accession>A0ABS9H0V0</accession>